<dbReference type="Pfam" id="PF00313">
    <property type="entry name" value="CSD"/>
    <property type="match status" value="1"/>
</dbReference>
<dbReference type="InterPro" id="IPR011129">
    <property type="entry name" value="CSD"/>
</dbReference>
<feature type="region of interest" description="Disordered" evidence="4">
    <location>
        <begin position="65"/>
        <end position="92"/>
    </location>
</feature>
<evidence type="ECO:0000313" key="7">
    <source>
        <dbReference type="Proteomes" id="UP000252086"/>
    </source>
</evidence>
<evidence type="ECO:0000256" key="1">
    <source>
        <dbReference type="ARBA" id="ARBA00004496"/>
    </source>
</evidence>
<accession>A0A366CZY3</accession>
<evidence type="ECO:0000313" key="6">
    <source>
        <dbReference type="EMBL" id="RBO83377.1"/>
    </source>
</evidence>
<dbReference type="Gene3D" id="2.40.50.140">
    <property type="entry name" value="Nucleic acid-binding proteins"/>
    <property type="match status" value="1"/>
</dbReference>
<reference evidence="6 7" key="1">
    <citation type="submission" date="2018-06" db="EMBL/GenBank/DDBJ databases">
        <title>Genomic Encyclopedia of Type Strains, Phase III (KMG-III): the genomes of soil and plant-associated and newly described type strains.</title>
        <authorList>
            <person name="Whitman W."/>
        </authorList>
    </citation>
    <scope>NUCLEOTIDE SEQUENCE [LARGE SCALE GENOMIC DNA]</scope>
    <source>
        <strain evidence="6 7">CECT 7732</strain>
    </source>
</reference>
<dbReference type="Proteomes" id="UP000252086">
    <property type="component" value="Unassembled WGS sequence"/>
</dbReference>
<dbReference type="CDD" id="cd04458">
    <property type="entry name" value="CSP_CDS"/>
    <property type="match status" value="1"/>
</dbReference>
<dbReference type="EMBL" id="QNRF01000004">
    <property type="protein sequence ID" value="RBO83377.1"/>
    <property type="molecule type" value="Genomic_DNA"/>
</dbReference>
<keyword evidence="7" id="KW-1185">Reference proteome</keyword>
<dbReference type="GO" id="GO:0005829">
    <property type="term" value="C:cytosol"/>
    <property type="evidence" value="ECO:0007669"/>
    <property type="project" value="UniProtKB-ARBA"/>
</dbReference>
<evidence type="ECO:0000256" key="3">
    <source>
        <dbReference type="RuleBase" id="RU000408"/>
    </source>
</evidence>
<dbReference type="PRINTS" id="PR00050">
    <property type="entry name" value="COLDSHOCK"/>
</dbReference>
<dbReference type="InterPro" id="IPR012340">
    <property type="entry name" value="NA-bd_OB-fold"/>
</dbReference>
<dbReference type="PANTHER" id="PTHR46565">
    <property type="entry name" value="COLD SHOCK DOMAIN PROTEIN 2"/>
    <property type="match status" value="1"/>
</dbReference>
<dbReference type="SUPFAM" id="SSF50249">
    <property type="entry name" value="Nucleic acid-binding proteins"/>
    <property type="match status" value="1"/>
</dbReference>
<protein>
    <submittedName>
        <fullName evidence="6">Putative cold-shock DNA-binding protein</fullName>
    </submittedName>
</protein>
<dbReference type="InterPro" id="IPR002059">
    <property type="entry name" value="CSP_DNA-bd"/>
</dbReference>
<dbReference type="OrthoDB" id="9810590at2"/>
<dbReference type="PROSITE" id="PS51857">
    <property type="entry name" value="CSD_2"/>
    <property type="match status" value="1"/>
</dbReference>
<dbReference type="RefSeq" id="WP_113874330.1">
    <property type="nucleotide sequence ID" value="NZ_QNRF01000004.1"/>
</dbReference>
<dbReference type="PANTHER" id="PTHR46565:SF20">
    <property type="entry name" value="COLD SHOCK DOMAIN-CONTAINING PROTEIN 4"/>
    <property type="match status" value="1"/>
</dbReference>
<dbReference type="InterPro" id="IPR019844">
    <property type="entry name" value="CSD_CS"/>
</dbReference>
<keyword evidence="2" id="KW-0963">Cytoplasm</keyword>
<evidence type="ECO:0000256" key="4">
    <source>
        <dbReference type="SAM" id="MobiDB-lite"/>
    </source>
</evidence>
<comment type="subcellular location">
    <subcellularLocation>
        <location evidence="1 3">Cytoplasm</location>
    </subcellularLocation>
</comment>
<dbReference type="SMART" id="SM00357">
    <property type="entry name" value="CSP"/>
    <property type="match status" value="1"/>
</dbReference>
<sequence length="92" mass="10294">MHHGSVKWFNNAKGYGFIVSEDFNEDLFIHYSAINVEGYKTLKAGQAVTFDVEPGERGLHAIDITPISTDVDNKPPENESVKEEHKKEAHPA</sequence>
<dbReference type="AlphaFoldDB" id="A0A366CZY3"/>
<keyword evidence="6" id="KW-0238">DNA-binding</keyword>
<dbReference type="GO" id="GO:0003677">
    <property type="term" value="F:DNA binding"/>
    <property type="evidence" value="ECO:0007669"/>
    <property type="project" value="UniProtKB-KW"/>
</dbReference>
<organism evidence="6 7">
    <name type="scientific">Marinomonas aquiplantarum</name>
    <dbReference type="NCBI Taxonomy" id="491951"/>
    <lineage>
        <taxon>Bacteria</taxon>
        <taxon>Pseudomonadati</taxon>
        <taxon>Pseudomonadota</taxon>
        <taxon>Gammaproteobacteria</taxon>
        <taxon>Oceanospirillales</taxon>
        <taxon>Oceanospirillaceae</taxon>
        <taxon>Marinomonas</taxon>
    </lineage>
</organism>
<gene>
    <name evidence="6" type="ORF">DFP76_104192</name>
</gene>
<feature type="domain" description="CSD" evidence="5">
    <location>
        <begin position="1"/>
        <end position="66"/>
    </location>
</feature>
<feature type="compositionally biased region" description="Basic and acidic residues" evidence="4">
    <location>
        <begin position="71"/>
        <end position="92"/>
    </location>
</feature>
<comment type="caution">
    <text evidence="6">The sequence shown here is derived from an EMBL/GenBank/DDBJ whole genome shotgun (WGS) entry which is preliminary data.</text>
</comment>
<evidence type="ECO:0000256" key="2">
    <source>
        <dbReference type="ARBA" id="ARBA00022490"/>
    </source>
</evidence>
<proteinExistence type="predicted"/>
<evidence type="ECO:0000259" key="5">
    <source>
        <dbReference type="PROSITE" id="PS51857"/>
    </source>
</evidence>
<dbReference type="FunFam" id="2.40.50.140:FF:000006">
    <property type="entry name" value="Cold shock protein CspC"/>
    <property type="match status" value="1"/>
</dbReference>
<dbReference type="PROSITE" id="PS00352">
    <property type="entry name" value="CSD_1"/>
    <property type="match status" value="1"/>
</dbReference>
<name>A0A366CZY3_9GAMM</name>